<evidence type="ECO:0000313" key="2">
    <source>
        <dbReference type="Proteomes" id="UP000694867"/>
    </source>
</evidence>
<dbReference type="Proteomes" id="UP000694867">
    <property type="component" value="Unplaced"/>
</dbReference>
<gene>
    <name evidence="3" type="primary">LOC100908555</name>
</gene>
<feature type="compositionally biased region" description="Basic and acidic residues" evidence="1">
    <location>
        <begin position="304"/>
        <end position="326"/>
    </location>
</feature>
<feature type="compositionally biased region" description="Polar residues" evidence="1">
    <location>
        <begin position="60"/>
        <end position="69"/>
    </location>
</feature>
<feature type="compositionally biased region" description="Polar residues" evidence="1">
    <location>
        <begin position="211"/>
        <end position="238"/>
    </location>
</feature>
<feature type="region of interest" description="Disordered" evidence="1">
    <location>
        <begin position="49"/>
        <end position="69"/>
    </location>
</feature>
<evidence type="ECO:0000313" key="3">
    <source>
        <dbReference type="RefSeq" id="XP_003742895.1"/>
    </source>
</evidence>
<proteinExistence type="predicted"/>
<protein>
    <submittedName>
        <fullName evidence="3">Uncharacterized protein LOC100908555</fullName>
    </submittedName>
</protein>
<accession>A0AAJ6QQV7</accession>
<feature type="compositionally biased region" description="Basic and acidic residues" evidence="1">
    <location>
        <begin position="333"/>
        <end position="353"/>
    </location>
</feature>
<name>A0AAJ6QQV7_9ACAR</name>
<evidence type="ECO:0000256" key="1">
    <source>
        <dbReference type="SAM" id="MobiDB-lite"/>
    </source>
</evidence>
<dbReference type="RefSeq" id="XP_003742895.1">
    <property type="nucleotide sequence ID" value="XM_003742847.1"/>
</dbReference>
<dbReference type="GeneID" id="100908555"/>
<dbReference type="KEGG" id="goe:100908555"/>
<organism evidence="2 3">
    <name type="scientific">Galendromus occidentalis</name>
    <name type="common">western predatory mite</name>
    <dbReference type="NCBI Taxonomy" id="34638"/>
    <lineage>
        <taxon>Eukaryota</taxon>
        <taxon>Metazoa</taxon>
        <taxon>Ecdysozoa</taxon>
        <taxon>Arthropoda</taxon>
        <taxon>Chelicerata</taxon>
        <taxon>Arachnida</taxon>
        <taxon>Acari</taxon>
        <taxon>Parasitiformes</taxon>
        <taxon>Mesostigmata</taxon>
        <taxon>Gamasina</taxon>
        <taxon>Phytoseioidea</taxon>
        <taxon>Phytoseiidae</taxon>
        <taxon>Typhlodrominae</taxon>
        <taxon>Galendromus</taxon>
    </lineage>
</organism>
<keyword evidence="2" id="KW-1185">Reference proteome</keyword>
<dbReference type="AlphaFoldDB" id="A0AAJ6QQV7"/>
<reference evidence="3" key="1">
    <citation type="submission" date="2025-08" db="UniProtKB">
        <authorList>
            <consortium name="RefSeq"/>
        </authorList>
    </citation>
    <scope>IDENTIFICATION</scope>
</reference>
<sequence>MMCMFDLFKNCLILRHRRSHDITVVPTTKGSFGLTRSSSTTSIISCTKKQDDLPPLGTLPRNTSNGNSSRPISLISTPIPEPPNLPARPNSILGLPSIPEISNAKISPEAIKRITIIPDDSGSFDAFPIEPEYSEPLGSIDSALPPEKIYPDGDDYPYHDIYEEIRHRDHIREDDLPDVVTSAYASGDQVYQELLDLVKEEEIKEEKRRSQLFSAETKGNSVNSLDSSDGSYSPAESNPTDDRDNLRDLYAVPKRTRTEGPRLPPRRVKSNHKGDPNWAPKVPEKSSLLRRSLSDTGGANDDNNNNKRNNESDRQMKGTHQQRGDTEANENGSETRHYEVTLVDNRKQSSREDNVSVVSEDAVNVATTTIVIGDVTVAKSMAKLNEIALYEESHVRNDRLI</sequence>
<feature type="region of interest" description="Disordered" evidence="1">
    <location>
        <begin position="206"/>
        <end position="353"/>
    </location>
</feature>